<protein>
    <recommendedName>
        <fullName evidence="4">DUF1795 domain-containing protein</fullName>
    </recommendedName>
</protein>
<keyword evidence="3" id="KW-1185">Reference proteome</keyword>
<dbReference type="EMBL" id="JBHSGG010000022">
    <property type="protein sequence ID" value="MFC4728048.1"/>
    <property type="molecule type" value="Genomic_DNA"/>
</dbReference>
<comment type="caution">
    <text evidence="2">The sequence shown here is derived from an EMBL/GenBank/DDBJ whole genome shotgun (WGS) entry which is preliminary data.</text>
</comment>
<proteinExistence type="predicted"/>
<dbReference type="Proteomes" id="UP001595892">
    <property type="component" value="Unassembled WGS sequence"/>
</dbReference>
<sequence length="180" mass="19039">MSTILRLAAGAALLAVAFAAGAATYRNPAVALEVPEGFEGPTVETPAPGAETAAFVRRDPGSPVGALLQVTTQTFSSSPAAGMDPDRAAITYLREFLGGIERRRSGFAASQPMMLEVDGHRMARANWTGNHGEVAMRGTMYALIVGDRLVVLHAQDLADPSRRHVEAAMRAIENLRVAAR</sequence>
<evidence type="ECO:0000256" key="1">
    <source>
        <dbReference type="SAM" id="SignalP"/>
    </source>
</evidence>
<organism evidence="2 3">
    <name type="scientific">Coralloluteibacterium thermophilum</name>
    <dbReference type="NCBI Taxonomy" id="2707049"/>
    <lineage>
        <taxon>Bacteria</taxon>
        <taxon>Pseudomonadati</taxon>
        <taxon>Pseudomonadota</taxon>
        <taxon>Gammaproteobacteria</taxon>
        <taxon>Lysobacterales</taxon>
        <taxon>Lysobacteraceae</taxon>
        <taxon>Coralloluteibacterium</taxon>
    </lineage>
</organism>
<gene>
    <name evidence="2" type="ORF">ACFO3Q_07700</name>
</gene>
<feature type="signal peptide" evidence="1">
    <location>
        <begin position="1"/>
        <end position="22"/>
    </location>
</feature>
<name>A0ABV9NLQ7_9GAMM</name>
<evidence type="ECO:0008006" key="4">
    <source>
        <dbReference type="Google" id="ProtNLM"/>
    </source>
</evidence>
<accession>A0ABV9NLQ7</accession>
<reference evidence="3" key="1">
    <citation type="journal article" date="2019" name="Int. J. Syst. Evol. Microbiol.">
        <title>The Global Catalogue of Microorganisms (GCM) 10K type strain sequencing project: providing services to taxonomists for standard genome sequencing and annotation.</title>
        <authorList>
            <consortium name="The Broad Institute Genomics Platform"/>
            <consortium name="The Broad Institute Genome Sequencing Center for Infectious Disease"/>
            <person name="Wu L."/>
            <person name="Ma J."/>
        </authorList>
    </citation>
    <scope>NUCLEOTIDE SEQUENCE [LARGE SCALE GENOMIC DNA]</scope>
    <source>
        <strain evidence="3">CGMCC 1.13574</strain>
    </source>
</reference>
<evidence type="ECO:0000313" key="3">
    <source>
        <dbReference type="Proteomes" id="UP001595892"/>
    </source>
</evidence>
<feature type="chain" id="PRO_5047028615" description="DUF1795 domain-containing protein" evidence="1">
    <location>
        <begin position="23"/>
        <end position="180"/>
    </location>
</feature>
<evidence type="ECO:0000313" key="2">
    <source>
        <dbReference type="EMBL" id="MFC4728048.1"/>
    </source>
</evidence>
<keyword evidence="1" id="KW-0732">Signal</keyword>
<dbReference type="RefSeq" id="WP_377004070.1">
    <property type="nucleotide sequence ID" value="NZ_JBHSGG010000022.1"/>
</dbReference>